<sequence length="118" mass="13370">MKEDAIAIAGFHAHIYYDPASRDAAARVREELGARFEVQLGRWHDLPIGPHPKAMYQVAFSPNQFANVIPWLMLNREGLDVLVHPETGNAFADHTKHALWLGEKLEVNVEFLRRIGTT</sequence>
<proteinExistence type="predicted"/>
<protein>
    <submittedName>
        <fullName evidence="1">4,5-dioxygenase</fullName>
    </submittedName>
</protein>
<dbReference type="SUPFAM" id="SSF143410">
    <property type="entry name" value="DOPA-like"/>
    <property type="match status" value="1"/>
</dbReference>
<dbReference type="RefSeq" id="WP_214431361.1">
    <property type="nucleotide sequence ID" value="NZ_CAWPUQ010000035.1"/>
</dbReference>
<accession>A0A8J7I2N4</accession>
<dbReference type="Gene3D" id="3.30.70.1240">
    <property type="entry name" value="DOPA-like domains"/>
    <property type="match status" value="1"/>
</dbReference>
<keyword evidence="2" id="KW-1185">Reference proteome</keyword>
<evidence type="ECO:0000313" key="1">
    <source>
        <dbReference type="EMBL" id="MBH8572543.1"/>
    </source>
</evidence>
<dbReference type="InterPro" id="IPR023389">
    <property type="entry name" value="DOPA-like_sf"/>
</dbReference>
<comment type="caution">
    <text evidence="1">The sequence shown here is derived from an EMBL/GenBank/DDBJ whole genome shotgun (WGS) entry which is preliminary data.</text>
</comment>
<dbReference type="Pfam" id="PF08883">
    <property type="entry name" value="DOPA_dioxygen"/>
    <property type="match status" value="1"/>
</dbReference>
<reference evidence="1 2" key="1">
    <citation type="journal article" date="2021" name="Int. J. Syst. Evol. Microbiol.">
        <title>Amazonocrinis nigriterrae gen. nov., sp. nov., Atlanticothrix silvestris gen. nov., sp. nov. and Dendronalium phyllosphericum gen. nov., sp. nov., nostocacean cyanobacteria from Brazilian environments.</title>
        <authorList>
            <person name="Alvarenga D.O."/>
            <person name="Andreote A.P.D."/>
            <person name="Branco L.H.Z."/>
            <person name="Delbaje E."/>
            <person name="Cruz R.B."/>
            <person name="Varani A.M."/>
            <person name="Fiore M.F."/>
        </authorList>
    </citation>
    <scope>NUCLEOTIDE SEQUENCE [LARGE SCALE GENOMIC DNA]</scope>
    <source>
        <strain evidence="1 2">CENA369</strain>
    </source>
</reference>
<organism evidence="1 2">
    <name type="scientific">Dendronalium phyllosphericum CENA369</name>
    <dbReference type="NCBI Taxonomy" id="1725256"/>
    <lineage>
        <taxon>Bacteria</taxon>
        <taxon>Bacillati</taxon>
        <taxon>Cyanobacteriota</taxon>
        <taxon>Cyanophyceae</taxon>
        <taxon>Nostocales</taxon>
        <taxon>Nostocaceae</taxon>
        <taxon>Dendronalium</taxon>
        <taxon>Dendronalium phyllosphericum</taxon>
    </lineage>
</organism>
<dbReference type="InterPro" id="IPR014980">
    <property type="entry name" value="DOPA_dioxygen"/>
</dbReference>
<evidence type="ECO:0000313" key="2">
    <source>
        <dbReference type="Proteomes" id="UP000662314"/>
    </source>
</evidence>
<dbReference type="Proteomes" id="UP000662314">
    <property type="component" value="Unassembled WGS sequence"/>
</dbReference>
<dbReference type="EMBL" id="JAECZA010000013">
    <property type="protein sequence ID" value="MBH8572543.1"/>
    <property type="molecule type" value="Genomic_DNA"/>
</dbReference>
<gene>
    <name evidence="1" type="ORF">I8752_05715</name>
</gene>
<dbReference type="PANTHER" id="PTHR36423:SF2">
    <property type="entry name" value="AFR070WP"/>
    <property type="match status" value="1"/>
</dbReference>
<dbReference type="AlphaFoldDB" id="A0A8J7I2N4"/>
<name>A0A8J7I2N4_9NOST</name>
<dbReference type="PIRSF" id="PIRSF028139">
    <property type="entry name" value="DOPA-diox_rel_Mll2280"/>
    <property type="match status" value="1"/>
</dbReference>
<dbReference type="PANTHER" id="PTHR36423">
    <property type="entry name" value="AFR070WP"/>
    <property type="match status" value="1"/>
</dbReference>